<feature type="region of interest" description="Disordered" evidence="1">
    <location>
        <begin position="1"/>
        <end position="24"/>
    </location>
</feature>
<reference evidence="2" key="2">
    <citation type="submission" date="2011-02" db="EMBL/GenBank/DDBJ databases">
        <authorList>
            <person name="MacLean D."/>
        </authorList>
    </citation>
    <scope>NUCLEOTIDE SEQUENCE</scope>
</reference>
<dbReference type="AlphaFoldDB" id="F0W8K2"/>
<dbReference type="EMBL" id="FR824080">
    <property type="protein sequence ID" value="CCA17457.1"/>
    <property type="molecule type" value="Genomic_DNA"/>
</dbReference>
<evidence type="ECO:0000256" key="1">
    <source>
        <dbReference type="SAM" id="MobiDB-lite"/>
    </source>
</evidence>
<organism evidence="2">
    <name type="scientific">Albugo laibachii Nc14</name>
    <dbReference type="NCBI Taxonomy" id="890382"/>
    <lineage>
        <taxon>Eukaryota</taxon>
        <taxon>Sar</taxon>
        <taxon>Stramenopiles</taxon>
        <taxon>Oomycota</taxon>
        <taxon>Peronosporomycetes</taxon>
        <taxon>Albuginales</taxon>
        <taxon>Albuginaceae</taxon>
        <taxon>Albugo</taxon>
    </lineage>
</organism>
<proteinExistence type="predicted"/>
<evidence type="ECO:0000313" key="2">
    <source>
        <dbReference type="EMBL" id="CCA17457.1"/>
    </source>
</evidence>
<reference evidence="2" key="1">
    <citation type="journal article" date="2011" name="PLoS Biol.">
        <title>Gene gain and loss during evolution of obligate parasitism in the white rust pathogen of Arabidopsis thaliana.</title>
        <authorList>
            <person name="Kemen E."/>
            <person name="Gardiner A."/>
            <person name="Schultz-Larsen T."/>
            <person name="Kemen A.C."/>
            <person name="Balmuth A.L."/>
            <person name="Robert-Seilaniantz A."/>
            <person name="Bailey K."/>
            <person name="Holub E."/>
            <person name="Studholme D.J."/>
            <person name="Maclean D."/>
            <person name="Jones J.D."/>
        </authorList>
    </citation>
    <scope>NUCLEOTIDE SEQUENCE</scope>
</reference>
<accession>F0W8K2</accession>
<gene>
    <name evidence="2" type="primary">AlNc14C35G3128</name>
    <name evidence="2" type="ORF">ALNC14_036000</name>
</gene>
<dbReference type="HOGENOM" id="CLU_039573_0_0_1"/>
<sequence length="245" mass="26585">MEVDDTGVGLTTEATGAPAKTDPRPTLADILKGKEEIRKDKAAKQARFKAAMPKPIAADVRAVEKLFANGRPSWDVLSAHLTAAKPFVVPSAKFSMVLETGQALAGTPPTQILESFARDHGNRKVEELLTHRAIGQLAKLPGGNLRLLVRSEEVCQQLAHEQVTILGKQHVFREYDLLGSRYYLDIFGLGPDISTSSIAAALHSLGCDILYDNFREAVASKGISMPTWRVYFHSTSTPPPLIVSG</sequence>
<protein>
    <submittedName>
        <fullName evidence="2">AlNc14C35G3128 protein</fullName>
    </submittedName>
</protein>
<name>F0W8K2_9STRA</name>